<feature type="region of interest" description="Disordered" evidence="1">
    <location>
        <begin position="37"/>
        <end position="57"/>
    </location>
</feature>
<feature type="compositionally biased region" description="Acidic residues" evidence="1">
    <location>
        <begin position="39"/>
        <end position="57"/>
    </location>
</feature>
<dbReference type="EMBL" id="FOXI01000003">
    <property type="protein sequence ID" value="SFP41428.1"/>
    <property type="molecule type" value="Genomic_DNA"/>
</dbReference>
<evidence type="ECO:0000256" key="1">
    <source>
        <dbReference type="SAM" id="MobiDB-lite"/>
    </source>
</evidence>
<gene>
    <name evidence="2" type="ORF">SAMN05216277_103261</name>
</gene>
<dbReference type="Proteomes" id="UP000183769">
    <property type="component" value="Unassembled WGS sequence"/>
</dbReference>
<proteinExistence type="predicted"/>
<evidence type="ECO:0000313" key="3">
    <source>
        <dbReference type="Proteomes" id="UP000183769"/>
    </source>
</evidence>
<evidence type="ECO:0000313" key="2">
    <source>
        <dbReference type="EMBL" id="SFP41428.1"/>
    </source>
</evidence>
<accession>A0A1I5Q501</accession>
<reference evidence="3" key="1">
    <citation type="submission" date="2016-10" db="EMBL/GenBank/DDBJ databases">
        <authorList>
            <person name="Varghese N."/>
            <person name="Submissions S."/>
        </authorList>
    </citation>
    <scope>NUCLEOTIDE SEQUENCE [LARGE SCALE GENOMIC DNA]</scope>
    <source>
        <strain evidence="3">CGMCC 1.10329</strain>
    </source>
</reference>
<sequence>MSDLERRYKSINMELVGQADDTSAEFTHEEFDHALSTVDFDDPWEEPNLEQETLDSK</sequence>
<organism evidence="2 3">
    <name type="scientific">Halolamina pelagica</name>
    <dbReference type="NCBI Taxonomy" id="699431"/>
    <lineage>
        <taxon>Archaea</taxon>
        <taxon>Methanobacteriati</taxon>
        <taxon>Methanobacteriota</taxon>
        <taxon>Stenosarchaea group</taxon>
        <taxon>Halobacteria</taxon>
        <taxon>Halobacteriales</taxon>
        <taxon>Haloferacaceae</taxon>
    </lineage>
</organism>
<protein>
    <submittedName>
        <fullName evidence="2">Uncharacterized protein</fullName>
    </submittedName>
</protein>
<name>A0A1I5Q501_9EURY</name>
<keyword evidence="3" id="KW-1185">Reference proteome</keyword>
<dbReference type="AlphaFoldDB" id="A0A1I5Q501"/>